<comment type="caution">
    <text evidence="2">The sequence shown here is derived from an EMBL/GenBank/DDBJ whole genome shotgun (WGS) entry which is preliminary data.</text>
</comment>
<keyword evidence="1" id="KW-1133">Transmembrane helix</keyword>
<dbReference type="Proteomes" id="UP001620405">
    <property type="component" value="Unassembled WGS sequence"/>
</dbReference>
<dbReference type="Gene3D" id="3.30.700.10">
    <property type="entry name" value="Glycoprotein, Type 4 Pilin"/>
    <property type="match status" value="1"/>
</dbReference>
<dbReference type="PANTHER" id="PTHR30093">
    <property type="entry name" value="GENERAL SECRETION PATHWAY PROTEIN G"/>
    <property type="match status" value="1"/>
</dbReference>
<keyword evidence="1" id="KW-0812">Transmembrane</keyword>
<protein>
    <submittedName>
        <fullName evidence="2">Prepilin-type N-terminal cleavage/methylation domain-containing protein</fullName>
    </submittedName>
</protein>
<feature type="transmembrane region" description="Helical" evidence="1">
    <location>
        <begin position="21"/>
        <end position="39"/>
    </location>
</feature>
<proteinExistence type="predicted"/>
<dbReference type="Pfam" id="PF07963">
    <property type="entry name" value="N_methyl"/>
    <property type="match status" value="1"/>
</dbReference>
<dbReference type="EMBL" id="JADIKG010000011">
    <property type="protein sequence ID" value="MFK2872871.1"/>
    <property type="molecule type" value="Genomic_DNA"/>
</dbReference>
<keyword evidence="3" id="KW-1185">Reference proteome</keyword>
<name>A0ABW8ISE2_9GAMM</name>
<dbReference type="Pfam" id="PF16732">
    <property type="entry name" value="ComP_DUS"/>
    <property type="match status" value="1"/>
</dbReference>
<dbReference type="SUPFAM" id="SSF54523">
    <property type="entry name" value="Pili subunits"/>
    <property type="match status" value="1"/>
</dbReference>
<keyword evidence="1" id="KW-0472">Membrane</keyword>
<accession>A0ABW8ISE2</accession>
<evidence type="ECO:0000256" key="1">
    <source>
        <dbReference type="SAM" id="Phobius"/>
    </source>
</evidence>
<dbReference type="PANTHER" id="PTHR30093:SF47">
    <property type="entry name" value="TYPE IV PILUS NON-CORE MINOR PILIN PILE"/>
    <property type="match status" value="1"/>
</dbReference>
<reference evidence="2 3" key="1">
    <citation type="submission" date="2020-10" db="EMBL/GenBank/DDBJ databases">
        <title>Phylogeny of dyella-like bacteria.</title>
        <authorList>
            <person name="Fu J."/>
        </authorList>
    </citation>
    <scope>NUCLEOTIDE SEQUENCE [LARGE SCALE GENOMIC DNA]</scope>
    <source>
        <strain evidence="2 3">DHOB07</strain>
    </source>
</reference>
<dbReference type="InterPro" id="IPR045584">
    <property type="entry name" value="Pilin-like"/>
</dbReference>
<sequence>MHHRSTRATWRHHDGFSLIELMIVVAIVAILAAIALPAYQRQIRQSRESSAKSALLDLARREETYYSTNNYYTLQMASLGYSTVANNAIQVPNNTGEDYYQVAITPAGAATTATSYTATAVPQGSQANDVCGTYSINNVGVQTAQGTTSGGGVNCW</sequence>
<evidence type="ECO:0000313" key="2">
    <source>
        <dbReference type="EMBL" id="MFK2872871.1"/>
    </source>
</evidence>
<organism evidence="2 3">
    <name type="scientific">Dyella lipolytica</name>
    <dbReference type="NCBI Taxonomy" id="1867835"/>
    <lineage>
        <taxon>Bacteria</taxon>
        <taxon>Pseudomonadati</taxon>
        <taxon>Pseudomonadota</taxon>
        <taxon>Gammaproteobacteria</taxon>
        <taxon>Lysobacterales</taxon>
        <taxon>Rhodanobacteraceae</taxon>
        <taxon>Dyella</taxon>
    </lineage>
</organism>
<evidence type="ECO:0000313" key="3">
    <source>
        <dbReference type="Proteomes" id="UP001620405"/>
    </source>
</evidence>
<dbReference type="NCBIfam" id="TIGR02532">
    <property type="entry name" value="IV_pilin_GFxxxE"/>
    <property type="match status" value="1"/>
</dbReference>
<gene>
    <name evidence="2" type="ORF">ISP13_04955</name>
</gene>
<dbReference type="InterPro" id="IPR031982">
    <property type="entry name" value="PilE-like"/>
</dbReference>
<dbReference type="InterPro" id="IPR012902">
    <property type="entry name" value="N_methyl_site"/>
</dbReference>